<keyword evidence="5" id="KW-0963">Cytoplasm</keyword>
<comment type="pathway">
    <text evidence="2">Amino-acid biosynthesis; L-lysine biosynthesis via DAP pathway; (S)-tetrahydrodipicolinate from L-aspartate: step 3/4.</text>
</comment>
<evidence type="ECO:0000313" key="14">
    <source>
        <dbReference type="Proteomes" id="UP001446337"/>
    </source>
</evidence>
<reference evidence="13 14" key="1">
    <citation type="submission" date="2024-05" db="EMBL/GenBank/DDBJ databases">
        <title>Achromobacter denitrificans. BP1, complete genome.</title>
        <authorList>
            <person name="Zhang B."/>
        </authorList>
    </citation>
    <scope>NUCLEOTIDE SEQUENCE [LARGE SCALE GENOMIC DNA]</scope>
    <source>
        <strain evidence="13 14">BP1</strain>
    </source>
</reference>
<protein>
    <recommendedName>
        <fullName evidence="4">4-hydroxy-tetrahydrodipicolinate synthase</fullName>
        <ecNumber evidence="4">4.3.3.7</ecNumber>
    </recommendedName>
</protein>
<dbReference type="InterPro" id="IPR005263">
    <property type="entry name" value="DapA"/>
</dbReference>
<evidence type="ECO:0000256" key="8">
    <source>
        <dbReference type="ARBA" id="ARBA00023154"/>
    </source>
</evidence>
<dbReference type="EC" id="4.3.3.7" evidence="4"/>
<evidence type="ECO:0000313" key="13">
    <source>
        <dbReference type="EMBL" id="XAN16273.1"/>
    </source>
</evidence>
<dbReference type="PANTHER" id="PTHR12128:SF66">
    <property type="entry name" value="4-HYDROXY-2-OXOGLUTARATE ALDOLASE, MITOCHONDRIAL"/>
    <property type="match status" value="1"/>
</dbReference>
<dbReference type="SUPFAM" id="SSF51569">
    <property type="entry name" value="Aldolase"/>
    <property type="match status" value="1"/>
</dbReference>
<evidence type="ECO:0000256" key="5">
    <source>
        <dbReference type="ARBA" id="ARBA00022490"/>
    </source>
</evidence>
<evidence type="ECO:0000256" key="10">
    <source>
        <dbReference type="ARBA" id="ARBA00023270"/>
    </source>
</evidence>
<evidence type="ECO:0000256" key="3">
    <source>
        <dbReference type="ARBA" id="ARBA00007592"/>
    </source>
</evidence>
<dbReference type="InterPro" id="IPR013785">
    <property type="entry name" value="Aldolase_TIM"/>
</dbReference>
<dbReference type="InterPro" id="IPR020625">
    <property type="entry name" value="Schiff_base-form_aldolases_AS"/>
</dbReference>
<dbReference type="InterPro" id="IPR002220">
    <property type="entry name" value="DapA-like"/>
</dbReference>
<dbReference type="GO" id="GO:0008840">
    <property type="term" value="F:4-hydroxy-tetrahydrodipicolinate synthase activity"/>
    <property type="evidence" value="ECO:0007669"/>
    <property type="project" value="UniProtKB-EC"/>
</dbReference>
<comment type="function">
    <text evidence="1">Catalyzes the condensation of (S)-aspartate-beta-semialdehyde [(S)-ASA] and pyruvate to 4-hydroxy-tetrahydrodipicolinate (HTPA).</text>
</comment>
<keyword evidence="6" id="KW-0028">Amino-acid biosynthesis</keyword>
<comment type="similarity">
    <text evidence="3 12">Belongs to the DapA family.</text>
</comment>
<keyword evidence="7" id="KW-0220">Diaminopimelate biosynthesis</keyword>
<dbReference type="PROSITE" id="PS00666">
    <property type="entry name" value="DHDPS_2"/>
    <property type="match status" value="1"/>
</dbReference>
<name>A0ABZ3G5R7_ACHDE</name>
<keyword evidence="8" id="KW-0457">Lysine biosynthesis</keyword>
<dbReference type="Pfam" id="PF00701">
    <property type="entry name" value="DHDPS"/>
    <property type="match status" value="1"/>
</dbReference>
<sequence length="299" mass="32343">MDMPSKTAFEGIWLPMVTPMRGGRLDLDAAQALARYYRNAGLAGLVLFGSTGEGNLLSLPEKIEMIEAIASDPHALPLVFGAGGVDTRGVAAAIRRLDKYRPAGYLVPPPYYLGPAQAGILWHYRQIAWVTDRPIILYNIPKRAGVTMTVETMEALAALPNFTAVKECNPSVLAALNARGTLTALCGEDLALPDHFLAGGRGAIPAAAHLFPDRHVEIMQLARDGHAEAARELFEPLRGLIRLLFAEPNPAPIKRALALQGLIADELRMPMTSASRELGQRLQRAMNAVQDSPSRLRTA</sequence>
<dbReference type="Gene3D" id="3.20.20.70">
    <property type="entry name" value="Aldolase class I"/>
    <property type="match status" value="1"/>
</dbReference>
<dbReference type="CDD" id="cd00950">
    <property type="entry name" value="DHDPS"/>
    <property type="match status" value="1"/>
</dbReference>
<evidence type="ECO:0000256" key="9">
    <source>
        <dbReference type="ARBA" id="ARBA00023239"/>
    </source>
</evidence>
<dbReference type="InterPro" id="IPR020624">
    <property type="entry name" value="Schiff_base-form_aldolases_CS"/>
</dbReference>
<dbReference type="PRINTS" id="PR00146">
    <property type="entry name" value="DHPICSNTHASE"/>
</dbReference>
<dbReference type="RefSeq" id="WP_088146951.1">
    <property type="nucleotide sequence ID" value="NZ_BLWG01000028.1"/>
</dbReference>
<evidence type="ECO:0000256" key="7">
    <source>
        <dbReference type="ARBA" id="ARBA00022915"/>
    </source>
</evidence>
<evidence type="ECO:0000256" key="11">
    <source>
        <dbReference type="ARBA" id="ARBA00047836"/>
    </source>
</evidence>
<accession>A0ABZ3G5R7</accession>
<dbReference type="SMART" id="SM01130">
    <property type="entry name" value="DHDPS"/>
    <property type="match status" value="1"/>
</dbReference>
<dbReference type="EMBL" id="CP154792">
    <property type="protein sequence ID" value="XAN16273.1"/>
    <property type="molecule type" value="Genomic_DNA"/>
</dbReference>
<keyword evidence="10" id="KW-0704">Schiff base</keyword>
<evidence type="ECO:0000256" key="4">
    <source>
        <dbReference type="ARBA" id="ARBA00012086"/>
    </source>
</evidence>
<dbReference type="PIRSF" id="PIRSF001365">
    <property type="entry name" value="DHDPS"/>
    <property type="match status" value="1"/>
</dbReference>
<gene>
    <name evidence="13" type="ORF">AAIK43_33720</name>
</gene>
<proteinExistence type="inferred from homology"/>
<evidence type="ECO:0000256" key="12">
    <source>
        <dbReference type="PIRNR" id="PIRNR001365"/>
    </source>
</evidence>
<evidence type="ECO:0000256" key="2">
    <source>
        <dbReference type="ARBA" id="ARBA00005120"/>
    </source>
</evidence>
<evidence type="ECO:0000256" key="1">
    <source>
        <dbReference type="ARBA" id="ARBA00003294"/>
    </source>
</evidence>
<dbReference type="Proteomes" id="UP001446337">
    <property type="component" value="Chromosome"/>
</dbReference>
<evidence type="ECO:0000256" key="6">
    <source>
        <dbReference type="ARBA" id="ARBA00022605"/>
    </source>
</evidence>
<dbReference type="PROSITE" id="PS00665">
    <property type="entry name" value="DHDPS_1"/>
    <property type="match status" value="1"/>
</dbReference>
<keyword evidence="14" id="KW-1185">Reference proteome</keyword>
<comment type="catalytic activity">
    <reaction evidence="11">
        <text>L-aspartate 4-semialdehyde + pyruvate = (2S,4S)-4-hydroxy-2,3,4,5-tetrahydrodipicolinate + H2O + H(+)</text>
        <dbReference type="Rhea" id="RHEA:34171"/>
        <dbReference type="ChEBI" id="CHEBI:15361"/>
        <dbReference type="ChEBI" id="CHEBI:15377"/>
        <dbReference type="ChEBI" id="CHEBI:15378"/>
        <dbReference type="ChEBI" id="CHEBI:67139"/>
        <dbReference type="ChEBI" id="CHEBI:537519"/>
        <dbReference type="EC" id="4.3.3.7"/>
    </reaction>
</comment>
<dbReference type="PANTHER" id="PTHR12128">
    <property type="entry name" value="DIHYDRODIPICOLINATE SYNTHASE"/>
    <property type="match status" value="1"/>
</dbReference>
<keyword evidence="9 12" id="KW-0456">Lyase</keyword>
<organism evidence="13 14">
    <name type="scientific">Achromobacter denitrificans</name>
    <name type="common">Alcaligenes denitrificans</name>
    <dbReference type="NCBI Taxonomy" id="32002"/>
    <lineage>
        <taxon>Bacteria</taxon>
        <taxon>Pseudomonadati</taxon>
        <taxon>Pseudomonadota</taxon>
        <taxon>Betaproteobacteria</taxon>
        <taxon>Burkholderiales</taxon>
        <taxon>Alcaligenaceae</taxon>
        <taxon>Achromobacter</taxon>
    </lineage>
</organism>